<evidence type="ECO:0000313" key="2">
    <source>
        <dbReference type="EMBL" id="TDL16048.1"/>
    </source>
</evidence>
<evidence type="ECO:0000256" key="1">
    <source>
        <dbReference type="SAM" id="SignalP"/>
    </source>
</evidence>
<dbReference type="OrthoDB" id="2443686at2759"/>
<organism evidence="2 3">
    <name type="scientific">Rickenella mellea</name>
    <dbReference type="NCBI Taxonomy" id="50990"/>
    <lineage>
        <taxon>Eukaryota</taxon>
        <taxon>Fungi</taxon>
        <taxon>Dikarya</taxon>
        <taxon>Basidiomycota</taxon>
        <taxon>Agaricomycotina</taxon>
        <taxon>Agaricomycetes</taxon>
        <taxon>Hymenochaetales</taxon>
        <taxon>Rickenellaceae</taxon>
        <taxon>Rickenella</taxon>
    </lineage>
</organism>
<name>A0A4Y7PLQ0_9AGAM</name>
<keyword evidence="1" id="KW-0732">Signal</keyword>
<dbReference type="AlphaFoldDB" id="A0A4Y7PLQ0"/>
<dbReference type="Proteomes" id="UP000294933">
    <property type="component" value="Unassembled WGS sequence"/>
</dbReference>
<gene>
    <name evidence="2" type="ORF">BD410DRAFT_651956</name>
</gene>
<evidence type="ECO:0000313" key="3">
    <source>
        <dbReference type="Proteomes" id="UP000294933"/>
    </source>
</evidence>
<protein>
    <submittedName>
        <fullName evidence="2">Uncharacterized protein</fullName>
    </submittedName>
</protein>
<proteinExistence type="predicted"/>
<accession>A0A4Y7PLQ0</accession>
<keyword evidence="3" id="KW-1185">Reference proteome</keyword>
<dbReference type="VEuPathDB" id="FungiDB:BD410DRAFT_651956"/>
<feature type="signal peptide" evidence="1">
    <location>
        <begin position="1"/>
        <end position="23"/>
    </location>
</feature>
<feature type="chain" id="PRO_5021494656" evidence="1">
    <location>
        <begin position="24"/>
        <end position="99"/>
    </location>
</feature>
<sequence length="99" mass="10126">MKIFAQASIAVVAILSAMDFAAALATGGSNAMNVGLAKRHCPPPSCPCDGSLAPSLFCGNETVDPRCTHGHIFQCFSNGQTCDSGPKFSCTTCGKPSCP</sequence>
<dbReference type="EMBL" id="ML170253">
    <property type="protein sequence ID" value="TDL16048.1"/>
    <property type="molecule type" value="Genomic_DNA"/>
</dbReference>
<reference evidence="2 3" key="1">
    <citation type="submission" date="2018-06" db="EMBL/GenBank/DDBJ databases">
        <title>A transcriptomic atlas of mushroom development highlights an independent origin of complex multicellularity.</title>
        <authorList>
            <consortium name="DOE Joint Genome Institute"/>
            <person name="Krizsan K."/>
            <person name="Almasi E."/>
            <person name="Merenyi Z."/>
            <person name="Sahu N."/>
            <person name="Viragh M."/>
            <person name="Koszo T."/>
            <person name="Mondo S."/>
            <person name="Kiss B."/>
            <person name="Balint B."/>
            <person name="Kues U."/>
            <person name="Barry K."/>
            <person name="Hegedus J.C."/>
            <person name="Henrissat B."/>
            <person name="Johnson J."/>
            <person name="Lipzen A."/>
            <person name="Ohm R."/>
            <person name="Nagy I."/>
            <person name="Pangilinan J."/>
            <person name="Yan J."/>
            <person name="Xiong Y."/>
            <person name="Grigoriev I.V."/>
            <person name="Hibbett D.S."/>
            <person name="Nagy L.G."/>
        </authorList>
    </citation>
    <scope>NUCLEOTIDE SEQUENCE [LARGE SCALE GENOMIC DNA]</scope>
    <source>
        <strain evidence="2 3">SZMC22713</strain>
    </source>
</reference>